<evidence type="ECO:0000256" key="11">
    <source>
        <dbReference type="ARBA" id="ARBA00031088"/>
    </source>
</evidence>
<dbReference type="Proteomes" id="UP000824150">
    <property type="component" value="Unassembled WGS sequence"/>
</dbReference>
<keyword evidence="8 13" id="KW-0949">S-adenosyl-L-methionine</keyword>
<evidence type="ECO:0000256" key="4">
    <source>
        <dbReference type="ARBA" id="ARBA00022490"/>
    </source>
</evidence>
<feature type="binding site" evidence="13">
    <location>
        <position position="345"/>
    </location>
    <ligand>
        <name>S-adenosyl-L-methionine</name>
        <dbReference type="ChEBI" id="CHEBI:59789"/>
    </ligand>
</feature>
<dbReference type="InterPro" id="IPR023267">
    <property type="entry name" value="RCMT"/>
</dbReference>
<keyword evidence="9 13" id="KW-0694">RNA-binding</keyword>
<dbReference type="PANTHER" id="PTHR22807:SF61">
    <property type="entry name" value="NOL1_NOP2_SUN FAMILY PROTEIN _ ANTITERMINATION NUSB DOMAIN-CONTAINING PROTEIN"/>
    <property type="match status" value="1"/>
</dbReference>
<dbReference type="Gene3D" id="1.10.940.10">
    <property type="entry name" value="NusB-like"/>
    <property type="match status" value="1"/>
</dbReference>
<dbReference type="CDD" id="cd02440">
    <property type="entry name" value="AdoMet_MTases"/>
    <property type="match status" value="1"/>
</dbReference>
<dbReference type="PANTHER" id="PTHR22807">
    <property type="entry name" value="NOP2 YEAST -RELATED NOL1/NOP2/FMU SUN DOMAIN-CONTAINING"/>
    <property type="match status" value="1"/>
</dbReference>
<dbReference type="EC" id="2.1.1.176" evidence="3"/>
<name>A0A9E2KPG9_9GAMM</name>
<comment type="similarity">
    <text evidence="13">Belongs to the class I-like SAM-binding methyltransferase superfamily. RsmB/NOP family.</text>
</comment>
<feature type="domain" description="SAM-dependent MTase RsmB/NOP-type" evidence="15">
    <location>
        <begin position="189"/>
        <end position="471"/>
    </location>
</feature>
<dbReference type="InterPro" id="IPR049560">
    <property type="entry name" value="MeTrfase_RsmB-F_NOP2_cat"/>
</dbReference>
<dbReference type="GO" id="GO:0005829">
    <property type="term" value="C:cytosol"/>
    <property type="evidence" value="ECO:0007669"/>
    <property type="project" value="TreeGrafter"/>
</dbReference>
<dbReference type="Gene3D" id="3.40.50.150">
    <property type="entry name" value="Vaccinia Virus protein VP39"/>
    <property type="match status" value="1"/>
</dbReference>
<feature type="region of interest" description="Disordered" evidence="14">
    <location>
        <begin position="1"/>
        <end position="21"/>
    </location>
</feature>
<evidence type="ECO:0000313" key="17">
    <source>
        <dbReference type="Proteomes" id="UP000824150"/>
    </source>
</evidence>
<dbReference type="GO" id="GO:0009383">
    <property type="term" value="F:rRNA (cytosine-C5-)-methyltransferase activity"/>
    <property type="evidence" value="ECO:0007669"/>
    <property type="project" value="TreeGrafter"/>
</dbReference>
<feature type="binding site" evidence="13">
    <location>
        <begin position="277"/>
        <end position="283"/>
    </location>
    <ligand>
        <name>S-adenosyl-L-methionine</name>
        <dbReference type="ChEBI" id="CHEBI:59789"/>
    </ligand>
</feature>
<protein>
    <recommendedName>
        <fullName evidence="3">16S rRNA (cytosine(967)-C(5))-methyltransferase</fullName>
        <ecNumber evidence="3">2.1.1.176</ecNumber>
    </recommendedName>
    <alternativeName>
        <fullName evidence="10">16S rRNA m5C967 methyltransferase</fullName>
    </alternativeName>
    <alternativeName>
        <fullName evidence="11">rRNA (cytosine-C(5)-)-methyltransferase RsmB</fullName>
    </alternativeName>
</protein>
<evidence type="ECO:0000256" key="6">
    <source>
        <dbReference type="ARBA" id="ARBA00022603"/>
    </source>
</evidence>
<sequence length="472" mass="50914">MVPSNLQAKAKSKAQSAPAVKRPAEHLVPGASCRAAAALMVYGVEQGQSLNGLQAQLTAKLSAADKSLASEIAFGTLRHLSLLKSALHKLLSRGGRTDGKVMALLCCGLYQCALMDKLPPHAIVSSTVGACGLVGRRYAASLVNAILRRFLREGAKLPADVPAQTLYSIAPWMYRQWEKDYGKEQAKLIATATNQRAPMFLRVDTDKISAQDYLAKLQEQGISGTLGAKGLITLDKAYSTAQLPLFNEGLVSVQDKSAQNAVALLDLHDGQKVLDCCCAPGGKSAQILASGCTLQLTACDSDATRLLTAAQNLVRLQRLPPAVLPQGQKIPQRYVGEHVVLQVQDATTLDPKQGMYDRILLDAPCSCTGVIRRHPDIKWLRRAEDVAALTRLQQQILAATWACLKVGGILLYTTCSILKVENEEQIKAFLLSHPDAEQLPFELYGMTGAQCQLLPGTEGGDGFFYARLRKKA</sequence>
<comment type="function">
    <text evidence="1">Specifically methylates the cytosine at position 967 (m5C967) of 16S rRNA.</text>
</comment>
<keyword evidence="5" id="KW-0698">rRNA processing</keyword>
<gene>
    <name evidence="16" type="primary">rsmB</name>
    <name evidence="16" type="ORF">IAA31_06625</name>
</gene>
<evidence type="ECO:0000256" key="2">
    <source>
        <dbReference type="ARBA" id="ARBA00004496"/>
    </source>
</evidence>
<evidence type="ECO:0000256" key="1">
    <source>
        <dbReference type="ARBA" id="ARBA00002724"/>
    </source>
</evidence>
<dbReference type="Pfam" id="PF01029">
    <property type="entry name" value="NusB"/>
    <property type="match status" value="1"/>
</dbReference>
<dbReference type="PRINTS" id="PR02008">
    <property type="entry name" value="RCMTFAMILY"/>
</dbReference>
<dbReference type="AlphaFoldDB" id="A0A9E2KPG9"/>
<evidence type="ECO:0000256" key="3">
    <source>
        <dbReference type="ARBA" id="ARBA00012140"/>
    </source>
</evidence>
<dbReference type="InterPro" id="IPR035926">
    <property type="entry name" value="NusB-like_sf"/>
</dbReference>
<evidence type="ECO:0000256" key="14">
    <source>
        <dbReference type="SAM" id="MobiDB-lite"/>
    </source>
</evidence>
<feature type="active site" description="Nucleophile" evidence="13">
    <location>
        <position position="415"/>
    </location>
</feature>
<keyword evidence="7 13" id="KW-0808">Transferase</keyword>
<reference evidence="16" key="2">
    <citation type="submission" date="2021-04" db="EMBL/GenBank/DDBJ databases">
        <authorList>
            <person name="Gilroy R."/>
        </authorList>
    </citation>
    <scope>NUCLEOTIDE SEQUENCE</scope>
    <source>
        <strain evidence="16">687</strain>
    </source>
</reference>
<keyword evidence="4" id="KW-0963">Cytoplasm</keyword>
<evidence type="ECO:0000256" key="8">
    <source>
        <dbReference type="ARBA" id="ARBA00022691"/>
    </source>
</evidence>
<evidence type="ECO:0000313" key="16">
    <source>
        <dbReference type="EMBL" id="MBU3827145.1"/>
    </source>
</evidence>
<dbReference type="InterPro" id="IPR029063">
    <property type="entry name" value="SAM-dependent_MTases_sf"/>
</dbReference>
<reference evidence="16" key="1">
    <citation type="journal article" date="2021" name="PeerJ">
        <title>Extensive microbial diversity within the chicken gut microbiome revealed by metagenomics and culture.</title>
        <authorList>
            <person name="Gilroy R."/>
            <person name="Ravi A."/>
            <person name="Getino M."/>
            <person name="Pursley I."/>
            <person name="Horton D.L."/>
            <person name="Alikhan N.F."/>
            <person name="Baker D."/>
            <person name="Gharbi K."/>
            <person name="Hall N."/>
            <person name="Watson M."/>
            <person name="Adriaenssens E.M."/>
            <person name="Foster-Nyarko E."/>
            <person name="Jarju S."/>
            <person name="Secka A."/>
            <person name="Antonio M."/>
            <person name="Oren A."/>
            <person name="Chaudhuri R.R."/>
            <person name="La Ragione R."/>
            <person name="Hildebrand F."/>
            <person name="Pallen M.J."/>
        </authorList>
    </citation>
    <scope>NUCLEOTIDE SEQUENCE</scope>
    <source>
        <strain evidence="16">687</strain>
    </source>
</reference>
<evidence type="ECO:0000256" key="12">
    <source>
        <dbReference type="ARBA" id="ARBA00047283"/>
    </source>
</evidence>
<comment type="subcellular location">
    <subcellularLocation>
        <location evidence="2">Cytoplasm</location>
    </subcellularLocation>
</comment>
<dbReference type="SUPFAM" id="SSF48013">
    <property type="entry name" value="NusB-like"/>
    <property type="match status" value="1"/>
</dbReference>
<evidence type="ECO:0000256" key="7">
    <source>
        <dbReference type="ARBA" id="ARBA00022679"/>
    </source>
</evidence>
<dbReference type="Gene3D" id="3.30.70.1170">
    <property type="entry name" value="Sun protein, domain 3"/>
    <property type="match status" value="1"/>
</dbReference>
<accession>A0A9E2KPG9</accession>
<dbReference type="GO" id="GO:0006355">
    <property type="term" value="P:regulation of DNA-templated transcription"/>
    <property type="evidence" value="ECO:0007669"/>
    <property type="project" value="InterPro"/>
</dbReference>
<organism evidence="16 17">
    <name type="scientific">Candidatus Anaerobiospirillum merdipullorum</name>
    <dbReference type="NCBI Taxonomy" id="2838450"/>
    <lineage>
        <taxon>Bacteria</taxon>
        <taxon>Pseudomonadati</taxon>
        <taxon>Pseudomonadota</taxon>
        <taxon>Gammaproteobacteria</taxon>
        <taxon>Aeromonadales</taxon>
        <taxon>Succinivibrionaceae</taxon>
        <taxon>Anaerobiospirillum</taxon>
    </lineage>
</organism>
<dbReference type="InterPro" id="IPR001678">
    <property type="entry name" value="MeTrfase_RsmB-F_NOP2_dom"/>
</dbReference>
<evidence type="ECO:0000256" key="9">
    <source>
        <dbReference type="ARBA" id="ARBA00022884"/>
    </source>
</evidence>
<dbReference type="NCBIfam" id="NF008149">
    <property type="entry name" value="PRK10901.1"/>
    <property type="match status" value="1"/>
</dbReference>
<dbReference type="InterPro" id="IPR054728">
    <property type="entry name" value="RsmB-like_ferredoxin"/>
</dbReference>
<dbReference type="GO" id="GO:0003723">
    <property type="term" value="F:RNA binding"/>
    <property type="evidence" value="ECO:0007669"/>
    <property type="project" value="UniProtKB-UniRule"/>
</dbReference>
<dbReference type="InterPro" id="IPR006027">
    <property type="entry name" value="NusB_RsmB_TIM44"/>
</dbReference>
<comment type="catalytic activity">
    <reaction evidence="12">
        <text>cytidine(967) in 16S rRNA + S-adenosyl-L-methionine = 5-methylcytidine(967) in 16S rRNA + S-adenosyl-L-homocysteine + H(+)</text>
        <dbReference type="Rhea" id="RHEA:42748"/>
        <dbReference type="Rhea" id="RHEA-COMP:10219"/>
        <dbReference type="Rhea" id="RHEA-COMP:10220"/>
        <dbReference type="ChEBI" id="CHEBI:15378"/>
        <dbReference type="ChEBI" id="CHEBI:57856"/>
        <dbReference type="ChEBI" id="CHEBI:59789"/>
        <dbReference type="ChEBI" id="CHEBI:74483"/>
        <dbReference type="ChEBI" id="CHEBI:82748"/>
        <dbReference type="EC" id="2.1.1.176"/>
    </reaction>
</comment>
<dbReference type="Pfam" id="PF22458">
    <property type="entry name" value="RsmF-B_ferredox"/>
    <property type="match status" value="1"/>
</dbReference>
<keyword evidence="6 13" id="KW-0489">Methyltransferase</keyword>
<comment type="caution">
    <text evidence="16">The sequence shown here is derived from an EMBL/GenBank/DDBJ whole genome shotgun (WGS) entry which is preliminary data.</text>
</comment>
<dbReference type="GO" id="GO:0070475">
    <property type="term" value="P:rRNA base methylation"/>
    <property type="evidence" value="ECO:0007669"/>
    <property type="project" value="TreeGrafter"/>
</dbReference>
<evidence type="ECO:0000256" key="10">
    <source>
        <dbReference type="ARBA" id="ARBA00030399"/>
    </source>
</evidence>
<feature type="binding site" evidence="13">
    <location>
        <position position="300"/>
    </location>
    <ligand>
        <name>S-adenosyl-L-methionine</name>
        <dbReference type="ChEBI" id="CHEBI:59789"/>
    </ligand>
</feature>
<evidence type="ECO:0000256" key="13">
    <source>
        <dbReference type="PROSITE-ProRule" id="PRU01023"/>
    </source>
</evidence>
<dbReference type="Pfam" id="PF01189">
    <property type="entry name" value="Methyltr_RsmB-F"/>
    <property type="match status" value="1"/>
</dbReference>
<evidence type="ECO:0000259" key="15">
    <source>
        <dbReference type="PROSITE" id="PS51686"/>
    </source>
</evidence>
<proteinExistence type="inferred from homology"/>
<dbReference type="InterPro" id="IPR004573">
    <property type="entry name" value="rRNA_ssu_MeTfrase_B"/>
</dbReference>
<dbReference type="NCBIfam" id="TIGR00563">
    <property type="entry name" value="rsmB"/>
    <property type="match status" value="1"/>
</dbReference>
<feature type="binding site" evidence="13">
    <location>
        <position position="362"/>
    </location>
    <ligand>
        <name>S-adenosyl-L-methionine</name>
        <dbReference type="ChEBI" id="CHEBI:59789"/>
    </ligand>
</feature>
<dbReference type="EMBL" id="JAHLFG010000070">
    <property type="protein sequence ID" value="MBU3827145.1"/>
    <property type="molecule type" value="Genomic_DNA"/>
</dbReference>
<dbReference type="PROSITE" id="PS51686">
    <property type="entry name" value="SAM_MT_RSMB_NOP"/>
    <property type="match status" value="1"/>
</dbReference>
<feature type="compositionally biased region" description="Low complexity" evidence="14">
    <location>
        <begin position="7"/>
        <end position="17"/>
    </location>
</feature>
<dbReference type="SUPFAM" id="SSF53335">
    <property type="entry name" value="S-adenosyl-L-methionine-dependent methyltransferases"/>
    <property type="match status" value="1"/>
</dbReference>
<evidence type="ECO:0000256" key="5">
    <source>
        <dbReference type="ARBA" id="ARBA00022552"/>
    </source>
</evidence>